<accession>A0A172YCA9</accession>
<sequence length="144" mass="15839">MTASSPTLPPAVQRVVETALYVDDLARAVDFYRRVLGLAPMFHDRRLAAFPVGSSVLLLFLRGSATTAVELPGGRIPPHDGAGPLHIALAIEPTSVDAWEHWLANLEVEIEGRTDWPSGSLSLYFRDPDQHLVELVTPGLWKNY</sequence>
<name>A0A172YCA9_9GAMM</name>
<protein>
    <submittedName>
        <fullName evidence="2">Glyoxalase</fullName>
    </submittedName>
</protein>
<feature type="domain" description="VOC" evidence="1">
    <location>
        <begin position="14"/>
        <end position="138"/>
    </location>
</feature>
<dbReference type="RefSeq" id="WP_064121823.1">
    <property type="nucleotide sequence ID" value="NZ_CP015243.1"/>
</dbReference>
<dbReference type="Pfam" id="PF00903">
    <property type="entry name" value="Glyoxalase"/>
    <property type="match status" value="1"/>
</dbReference>
<dbReference type="SUPFAM" id="SSF54593">
    <property type="entry name" value="Glyoxalase/Bleomycin resistance protein/Dihydroxybiphenyl dioxygenase"/>
    <property type="match status" value="1"/>
</dbReference>
<dbReference type="Proteomes" id="UP000077875">
    <property type="component" value="Chromosome"/>
</dbReference>
<dbReference type="Gene3D" id="3.10.180.10">
    <property type="entry name" value="2,3-Dihydroxybiphenyl 1,2-Dioxygenase, domain 1"/>
    <property type="match status" value="1"/>
</dbReference>
<dbReference type="InterPro" id="IPR004360">
    <property type="entry name" value="Glyas_Fos-R_dOase_dom"/>
</dbReference>
<dbReference type="KEGG" id="haa:A5892_04725"/>
<dbReference type="PANTHER" id="PTHR21366:SF22">
    <property type="entry name" value="VOC DOMAIN-CONTAINING PROTEIN"/>
    <property type="match status" value="1"/>
</dbReference>
<proteinExistence type="predicted"/>
<reference evidence="2 3" key="1">
    <citation type="submission" date="2016-04" db="EMBL/GenBank/DDBJ databases">
        <title>Complete Genome Sequence of Halotalea alkalilenta IHB B 13600.</title>
        <authorList>
            <person name="Swarnkar M.K."/>
            <person name="Sharma A."/>
            <person name="Kaushal K."/>
            <person name="Soni R."/>
            <person name="Rana S."/>
            <person name="Singh A.K."/>
            <person name="Gulati A."/>
        </authorList>
    </citation>
    <scope>NUCLEOTIDE SEQUENCE [LARGE SCALE GENOMIC DNA]</scope>
    <source>
        <strain evidence="2 3">IHB B 13600</strain>
    </source>
</reference>
<dbReference type="PROSITE" id="PS51819">
    <property type="entry name" value="VOC"/>
    <property type="match status" value="1"/>
</dbReference>
<evidence type="ECO:0000259" key="1">
    <source>
        <dbReference type="PROSITE" id="PS51819"/>
    </source>
</evidence>
<keyword evidence="3" id="KW-1185">Reference proteome</keyword>
<evidence type="ECO:0000313" key="3">
    <source>
        <dbReference type="Proteomes" id="UP000077875"/>
    </source>
</evidence>
<dbReference type="InterPro" id="IPR050383">
    <property type="entry name" value="GlyoxalaseI/FosfomycinResist"/>
</dbReference>
<organism evidence="2 3">
    <name type="scientific">Halotalea alkalilenta</name>
    <dbReference type="NCBI Taxonomy" id="376489"/>
    <lineage>
        <taxon>Bacteria</taxon>
        <taxon>Pseudomonadati</taxon>
        <taxon>Pseudomonadota</taxon>
        <taxon>Gammaproteobacteria</taxon>
        <taxon>Oceanospirillales</taxon>
        <taxon>Halomonadaceae</taxon>
        <taxon>Halotalea</taxon>
    </lineage>
</organism>
<evidence type="ECO:0000313" key="2">
    <source>
        <dbReference type="EMBL" id="ANF56858.1"/>
    </source>
</evidence>
<dbReference type="STRING" id="376489.A5892_04725"/>
<dbReference type="AlphaFoldDB" id="A0A172YCA9"/>
<dbReference type="InterPro" id="IPR029068">
    <property type="entry name" value="Glyas_Bleomycin-R_OHBP_Dase"/>
</dbReference>
<gene>
    <name evidence="2" type="ORF">A5892_04725</name>
</gene>
<dbReference type="PANTHER" id="PTHR21366">
    <property type="entry name" value="GLYOXALASE FAMILY PROTEIN"/>
    <property type="match status" value="1"/>
</dbReference>
<dbReference type="InterPro" id="IPR037523">
    <property type="entry name" value="VOC_core"/>
</dbReference>
<dbReference type="EMBL" id="CP015243">
    <property type="protein sequence ID" value="ANF56858.1"/>
    <property type="molecule type" value="Genomic_DNA"/>
</dbReference>